<name>A0A7X2TFF4_9FIRM</name>
<keyword evidence="9" id="KW-1185">Reference proteome</keyword>
<dbReference type="RefSeq" id="WP_154502070.1">
    <property type="nucleotide sequence ID" value="NZ_JAQXPC010000027.1"/>
</dbReference>
<evidence type="ECO:0000259" key="7">
    <source>
        <dbReference type="Pfam" id="PF01895"/>
    </source>
</evidence>
<dbReference type="GO" id="GO:0005886">
    <property type="term" value="C:plasma membrane"/>
    <property type="evidence" value="ECO:0007669"/>
    <property type="project" value="UniProtKB-SubCell"/>
</dbReference>
<dbReference type="PANTHER" id="PTHR10010:SF46">
    <property type="entry name" value="SODIUM-DEPENDENT PHOSPHATE TRANSPORT PROTEIN 2B"/>
    <property type="match status" value="1"/>
</dbReference>
<comment type="subcellular location">
    <subcellularLocation>
        <location evidence="1">Cell membrane</location>
        <topology evidence="1">Multi-pass membrane protein</topology>
    </subcellularLocation>
</comment>
<feature type="transmembrane region" description="Helical" evidence="6">
    <location>
        <begin position="216"/>
        <end position="235"/>
    </location>
</feature>
<dbReference type="InterPro" id="IPR003841">
    <property type="entry name" value="Na/Pi_transpt"/>
</dbReference>
<dbReference type="GO" id="GO:0005436">
    <property type="term" value="F:sodium:phosphate symporter activity"/>
    <property type="evidence" value="ECO:0007669"/>
    <property type="project" value="InterPro"/>
</dbReference>
<organism evidence="8 9">
    <name type="scientific">Stecheria intestinalis</name>
    <dbReference type="NCBI Taxonomy" id="2606630"/>
    <lineage>
        <taxon>Bacteria</taxon>
        <taxon>Bacillati</taxon>
        <taxon>Bacillota</taxon>
        <taxon>Erysipelotrichia</taxon>
        <taxon>Erysipelotrichales</taxon>
        <taxon>Erysipelotrichaceae</taxon>
        <taxon>Stecheria</taxon>
    </lineage>
</organism>
<dbReference type="SUPFAM" id="SSF109755">
    <property type="entry name" value="PhoU-like"/>
    <property type="match status" value="1"/>
</dbReference>
<protein>
    <submittedName>
        <fullName evidence="8">Na/Pi cotransporter family protein</fullName>
    </submittedName>
</protein>
<feature type="transmembrane region" description="Helical" evidence="6">
    <location>
        <begin position="6"/>
        <end position="29"/>
    </location>
</feature>
<keyword evidence="3 6" id="KW-0812">Transmembrane</keyword>
<dbReference type="InterPro" id="IPR038078">
    <property type="entry name" value="PhoU-like_sf"/>
</dbReference>
<evidence type="ECO:0000256" key="2">
    <source>
        <dbReference type="ARBA" id="ARBA00022475"/>
    </source>
</evidence>
<evidence type="ECO:0000313" key="8">
    <source>
        <dbReference type="EMBL" id="MSS57381.1"/>
    </source>
</evidence>
<keyword evidence="2" id="KW-1003">Cell membrane</keyword>
<dbReference type="Pfam" id="PF01895">
    <property type="entry name" value="PhoU"/>
    <property type="match status" value="1"/>
</dbReference>
<dbReference type="PANTHER" id="PTHR10010">
    <property type="entry name" value="SOLUTE CARRIER FAMILY 34 SODIUM PHOSPHATE , MEMBER 2-RELATED"/>
    <property type="match status" value="1"/>
</dbReference>
<comment type="caution">
    <text evidence="8">The sequence shown here is derived from an EMBL/GenBank/DDBJ whole genome shotgun (WGS) entry which is preliminary data.</text>
</comment>
<evidence type="ECO:0000256" key="5">
    <source>
        <dbReference type="ARBA" id="ARBA00023136"/>
    </source>
</evidence>
<dbReference type="Pfam" id="PF02690">
    <property type="entry name" value="Na_Pi_cotrans"/>
    <property type="match status" value="2"/>
</dbReference>
<feature type="transmembrane region" description="Helical" evidence="6">
    <location>
        <begin position="280"/>
        <end position="302"/>
    </location>
</feature>
<feature type="transmembrane region" description="Helical" evidence="6">
    <location>
        <begin position="111"/>
        <end position="127"/>
    </location>
</feature>
<evidence type="ECO:0000256" key="4">
    <source>
        <dbReference type="ARBA" id="ARBA00022989"/>
    </source>
</evidence>
<evidence type="ECO:0000256" key="3">
    <source>
        <dbReference type="ARBA" id="ARBA00022692"/>
    </source>
</evidence>
<proteinExistence type="predicted"/>
<dbReference type="GO" id="GO:0044341">
    <property type="term" value="P:sodium-dependent phosphate transport"/>
    <property type="evidence" value="ECO:0007669"/>
    <property type="project" value="InterPro"/>
</dbReference>
<keyword evidence="5 6" id="KW-0472">Membrane</keyword>
<feature type="transmembrane region" description="Helical" evidence="6">
    <location>
        <begin position="49"/>
        <end position="73"/>
    </location>
</feature>
<dbReference type="AlphaFoldDB" id="A0A7X2TFF4"/>
<feature type="domain" description="PhoU" evidence="7">
    <location>
        <begin position="455"/>
        <end position="540"/>
    </location>
</feature>
<evidence type="ECO:0000256" key="6">
    <source>
        <dbReference type="SAM" id="Phobius"/>
    </source>
</evidence>
<dbReference type="Proteomes" id="UP000461880">
    <property type="component" value="Unassembled WGS sequence"/>
</dbReference>
<feature type="transmembrane region" description="Helical" evidence="6">
    <location>
        <begin position="176"/>
        <end position="196"/>
    </location>
</feature>
<feature type="transmembrane region" description="Helical" evidence="6">
    <location>
        <begin position="247"/>
        <end position="268"/>
    </location>
</feature>
<dbReference type="EMBL" id="VUMN01000001">
    <property type="protein sequence ID" value="MSS57381.1"/>
    <property type="molecule type" value="Genomic_DNA"/>
</dbReference>
<sequence length="552" mass="60474">MTLSSISWDMILGGFGLFMFGISFMGSGLKSVAGDQMRDYINKYTASPFSAMLIGIVMTILMQSSSACTAITIGFVRAGLMNLEQAAGIVMGANIGTTVTSFLISMNIDEYAMYIVFAGCMLIVFGKKRKTQYYGDVILGFGLIFYGLRCMGDSLSALKDLPEFSDFALQMSNNSWLSMITGAIMTAVVQASAATIGMVQKLYQANALTLQASLPFMFGANIGTTITGILAAMGGSLGARRTACLHTVFNIFGTLLGMLLLTAYTNLITSLANLWHLNPMMQIAIANMIFNITTTIIFMPFLKQIVGMISKIIPGSEPTRPEVSIDNLDANIGTLLPAAVIEEAEQAIGKMADVVRQDIAETRDFLNKPGTADDRELLDQNEALINRCDKKITEFLVSASVKASFPPQDKENMRMDLEVIKNLERIGDLAMNLTEFFQMVFDDDGMFTPDAIEDINTMFDILLHMYSRAIEIYRTKDRSLFASLEEDENAMDAMEYRSRQAHFDRMSRNECSSAVAASVYCDILGNLERMGDHCCNIARISLSVTAEAAAEA</sequence>
<reference evidence="8 9" key="1">
    <citation type="submission" date="2019-08" db="EMBL/GenBank/DDBJ databases">
        <title>In-depth cultivation of the pig gut microbiome towards novel bacterial diversity and tailored functional studies.</title>
        <authorList>
            <person name="Wylensek D."/>
            <person name="Hitch T.C.A."/>
            <person name="Clavel T."/>
        </authorList>
    </citation>
    <scope>NUCLEOTIDE SEQUENCE [LARGE SCALE GENOMIC DNA]</scope>
    <source>
        <strain evidence="8 9">Oil+RF-744-GAM-WT-6</strain>
    </source>
</reference>
<keyword evidence="4 6" id="KW-1133">Transmembrane helix</keyword>
<dbReference type="NCBIfam" id="NF037997">
    <property type="entry name" value="Na_Pi_symport"/>
    <property type="match status" value="1"/>
</dbReference>
<evidence type="ECO:0000313" key="9">
    <source>
        <dbReference type="Proteomes" id="UP000461880"/>
    </source>
</evidence>
<accession>A0A7X2TFF4</accession>
<gene>
    <name evidence="8" type="ORF">FYJ51_00450</name>
</gene>
<dbReference type="InterPro" id="IPR026022">
    <property type="entry name" value="PhoU_dom"/>
</dbReference>
<evidence type="ECO:0000256" key="1">
    <source>
        <dbReference type="ARBA" id="ARBA00004651"/>
    </source>
</evidence>
<dbReference type="Gene3D" id="1.20.58.220">
    <property type="entry name" value="Phosphate transport system protein phou homolog 2, domain 2"/>
    <property type="match status" value="1"/>
</dbReference>